<dbReference type="PANTHER" id="PTHR33231:SF3">
    <property type="entry name" value="RIBOSOME-ASSOCIATED INHIBITOR A"/>
    <property type="match status" value="1"/>
</dbReference>
<feature type="coiled-coil region" evidence="4">
    <location>
        <begin position="67"/>
        <end position="94"/>
    </location>
</feature>
<reference evidence="5 6" key="1">
    <citation type="journal article" date="2010" name="Vet. Microbiol.">
        <title>Production of haemolysins by strains of the Actinobacillus minor/porcitonsillarum complex.</title>
        <authorList>
            <person name="Arya G."/>
            <person name="Niven D.F."/>
        </authorList>
    </citation>
    <scope>NUCLEOTIDE SEQUENCE [LARGE SCALE GENOMIC DNA]</scope>
    <source>
        <strain evidence="6">strain 202</strain>
    </source>
</reference>
<evidence type="ECO:0000256" key="2">
    <source>
        <dbReference type="ARBA" id="ARBA00023016"/>
    </source>
</evidence>
<dbReference type="SUPFAM" id="SSF69754">
    <property type="entry name" value="Ribosome binding protein Y (YfiA homologue)"/>
    <property type="match status" value="1"/>
</dbReference>
<evidence type="ECO:0000256" key="3">
    <source>
        <dbReference type="ARBA" id="ARBA00038431"/>
    </source>
</evidence>
<evidence type="ECO:0000313" key="6">
    <source>
        <dbReference type="Proteomes" id="UP000003394"/>
    </source>
</evidence>
<dbReference type="InterPro" id="IPR003489">
    <property type="entry name" value="RHF/RaiA"/>
</dbReference>
<comment type="caution">
    <text evidence="5">The sequence shown here is derived from an EMBL/GenBank/DDBJ whole genome shotgun (WGS) entry which is preliminary data.</text>
</comment>
<comment type="similarity">
    <text evidence="3">Belongs to the HPF/YfiA ribosome-associated protein family. YfiA subfamily.</text>
</comment>
<sequence length="94" mass="10791">MSLNISSKQMEVTPAIRTHIEERLAKLDKYHTQLINPHFMIHKQPNSYEVEATIGSPLGDLIAKAVNEDLYNAINDVEKKLEAQLIKLKEKKEH</sequence>
<dbReference type="RefSeq" id="WP_005819597.1">
    <property type="nucleotide sequence ID" value="NZ_ACFT01000049.1"/>
</dbReference>
<dbReference type="InterPro" id="IPR050574">
    <property type="entry name" value="HPF/YfiA_ribosome-assoc"/>
</dbReference>
<dbReference type="Gene3D" id="3.30.160.100">
    <property type="entry name" value="Ribosome hibernation promotion factor-like"/>
    <property type="match status" value="1"/>
</dbReference>
<dbReference type="Pfam" id="PF02482">
    <property type="entry name" value="Ribosomal_S30AE"/>
    <property type="match status" value="1"/>
</dbReference>
<organism evidence="5 6">
    <name type="scientific">Actinobacillus minor 202</name>
    <dbReference type="NCBI Taxonomy" id="591023"/>
    <lineage>
        <taxon>Bacteria</taxon>
        <taxon>Pseudomonadati</taxon>
        <taxon>Pseudomonadota</taxon>
        <taxon>Gammaproteobacteria</taxon>
        <taxon>Pasteurellales</taxon>
        <taxon>Pasteurellaceae</taxon>
        <taxon>Actinobacillus</taxon>
    </lineage>
</organism>
<evidence type="ECO:0000313" key="5">
    <source>
        <dbReference type="EMBL" id="EEV24504.1"/>
    </source>
</evidence>
<keyword evidence="4" id="KW-0175">Coiled coil</keyword>
<proteinExistence type="inferred from homology"/>
<dbReference type="InterPro" id="IPR036567">
    <property type="entry name" value="RHF-like"/>
</dbReference>
<evidence type="ECO:0000256" key="1">
    <source>
        <dbReference type="ARBA" id="ARBA00022845"/>
    </source>
</evidence>
<dbReference type="EMBL" id="ACFT01000049">
    <property type="protein sequence ID" value="EEV24504.1"/>
    <property type="molecule type" value="Genomic_DNA"/>
</dbReference>
<dbReference type="Proteomes" id="UP000003394">
    <property type="component" value="Unassembled WGS sequence"/>
</dbReference>
<keyword evidence="1" id="KW-0810">Translation regulation</keyword>
<dbReference type="NCBIfam" id="TIGR00741">
    <property type="entry name" value="yfiA"/>
    <property type="match status" value="1"/>
</dbReference>
<dbReference type="CDD" id="cd00552">
    <property type="entry name" value="RaiA"/>
    <property type="match status" value="1"/>
</dbReference>
<accession>A0ABM9YT70</accession>
<protein>
    <submittedName>
        <fullName evidence="5">Ribosome-associated inhibitor A</fullName>
    </submittedName>
</protein>
<evidence type="ECO:0000256" key="4">
    <source>
        <dbReference type="SAM" id="Coils"/>
    </source>
</evidence>
<gene>
    <name evidence="5" type="ORF">AM202_06093</name>
</gene>
<name>A0ABM9YT70_9PAST</name>
<keyword evidence="6" id="KW-1185">Reference proteome</keyword>
<keyword evidence="2" id="KW-0346">Stress response</keyword>
<dbReference type="PANTHER" id="PTHR33231">
    <property type="entry name" value="30S RIBOSOMAL PROTEIN"/>
    <property type="match status" value="1"/>
</dbReference>